<keyword evidence="1" id="KW-0472">Membrane</keyword>
<keyword evidence="3" id="KW-1185">Reference proteome</keyword>
<reference evidence="2 3" key="1">
    <citation type="journal article" date="2019" name="PLoS ONE">
        <title>Pup mortality in New Zealand sea lions (Phocarctos hookeri) at Enderby Island, Auckland Islands, 2013-18.</title>
        <authorList>
            <person name="Michael S.A."/>
            <person name="Hayman D.T.S."/>
            <person name="Gray R."/>
            <person name="Zhang J."/>
            <person name="Rogers L."/>
            <person name="Roe W.D."/>
        </authorList>
    </citation>
    <scope>NUCLEOTIDE SEQUENCE [LARGE SCALE GENOMIC DNA]</scope>
    <source>
        <strain evidence="2 3">SM868</strain>
    </source>
</reference>
<dbReference type="RefSeq" id="WP_155586533.1">
    <property type="nucleotide sequence ID" value="NZ_WFKQ01000001.1"/>
</dbReference>
<sequence>MTNNELIDKVATQQTSPGLVPKGFTIGLAVFSLILSVSGYVFRALVGDPIGEILRHAALLVPTFVLVIPLGFWVGALIMNKVKGMHIQRRNALTLGWLISCVTLLWLMGSYS</sequence>
<comment type="caution">
    <text evidence="2">The sequence shown here is derived from an EMBL/GenBank/DDBJ whole genome shotgun (WGS) entry which is preliminary data.</text>
</comment>
<evidence type="ECO:0000313" key="2">
    <source>
        <dbReference type="EMBL" id="MUG31235.1"/>
    </source>
</evidence>
<gene>
    <name evidence="2" type="ORF">GB996_00315</name>
</gene>
<proteinExistence type="predicted"/>
<accession>A0A844LX13</accession>
<name>A0A844LX13_9GAMM</name>
<dbReference type="Proteomes" id="UP000442109">
    <property type="component" value="Unassembled WGS sequence"/>
</dbReference>
<dbReference type="AlphaFoldDB" id="A0A844LX13"/>
<dbReference type="OrthoDB" id="6659807at2"/>
<organism evidence="2 3">
    <name type="scientific">Psychrobacter sanguinis</name>
    <dbReference type="NCBI Taxonomy" id="861445"/>
    <lineage>
        <taxon>Bacteria</taxon>
        <taxon>Pseudomonadati</taxon>
        <taxon>Pseudomonadota</taxon>
        <taxon>Gammaproteobacteria</taxon>
        <taxon>Moraxellales</taxon>
        <taxon>Moraxellaceae</taxon>
        <taxon>Psychrobacter</taxon>
    </lineage>
</organism>
<feature type="transmembrane region" description="Helical" evidence="1">
    <location>
        <begin position="91"/>
        <end position="109"/>
    </location>
</feature>
<feature type="transmembrane region" description="Helical" evidence="1">
    <location>
        <begin position="24"/>
        <end position="45"/>
    </location>
</feature>
<evidence type="ECO:0000256" key="1">
    <source>
        <dbReference type="SAM" id="Phobius"/>
    </source>
</evidence>
<evidence type="ECO:0000313" key="3">
    <source>
        <dbReference type="Proteomes" id="UP000442109"/>
    </source>
</evidence>
<dbReference type="EMBL" id="WFKQ01000001">
    <property type="protein sequence ID" value="MUG31235.1"/>
    <property type="molecule type" value="Genomic_DNA"/>
</dbReference>
<keyword evidence="1" id="KW-0812">Transmembrane</keyword>
<feature type="transmembrane region" description="Helical" evidence="1">
    <location>
        <begin position="57"/>
        <end position="79"/>
    </location>
</feature>
<keyword evidence="1" id="KW-1133">Transmembrane helix</keyword>
<protein>
    <submittedName>
        <fullName evidence="2">Uncharacterized protein</fullName>
    </submittedName>
</protein>